<dbReference type="CDD" id="cd00051">
    <property type="entry name" value="EFh"/>
    <property type="match status" value="1"/>
</dbReference>
<dbReference type="PROSITE" id="PS00018">
    <property type="entry name" value="EF_HAND_1"/>
    <property type="match status" value="1"/>
</dbReference>
<dbReference type="SMART" id="SM00054">
    <property type="entry name" value="EFh"/>
    <property type="match status" value="2"/>
</dbReference>
<evidence type="ECO:0000256" key="2">
    <source>
        <dbReference type="SAM" id="MobiDB-lite"/>
    </source>
</evidence>
<sequence length="144" mass="16580">MSDEANDNEDESPLGPPPVKTSSLMDEIMKMKSLSESTMKDIEGKSAEIKNKEKKVRRKSRELEEMMYGMEMSDVNRLKEIFDELDVTKDGFIDRSELFPALQKAKSNITAEEAEQIFKSLDTNGNDLLDFKEFQKAYLKINDR</sequence>
<evidence type="ECO:0000259" key="3">
    <source>
        <dbReference type="PROSITE" id="PS50222"/>
    </source>
</evidence>
<feature type="region of interest" description="Disordered" evidence="2">
    <location>
        <begin position="1"/>
        <end position="54"/>
    </location>
</feature>
<evidence type="ECO:0000256" key="1">
    <source>
        <dbReference type="ARBA" id="ARBA00022837"/>
    </source>
</evidence>
<keyword evidence="5" id="KW-1185">Reference proteome</keyword>
<feature type="domain" description="EF-hand" evidence="3">
    <location>
        <begin position="109"/>
        <end position="144"/>
    </location>
</feature>
<evidence type="ECO:0000313" key="4">
    <source>
        <dbReference type="EMBL" id="KAL1522200.1"/>
    </source>
</evidence>
<proteinExistence type="predicted"/>
<dbReference type="InterPro" id="IPR018247">
    <property type="entry name" value="EF_Hand_1_Ca_BS"/>
</dbReference>
<dbReference type="SUPFAM" id="SSF47473">
    <property type="entry name" value="EF-hand"/>
    <property type="match status" value="1"/>
</dbReference>
<dbReference type="PROSITE" id="PS50222">
    <property type="entry name" value="EF_HAND_2"/>
    <property type="match status" value="2"/>
</dbReference>
<reference evidence="4 5" key="1">
    <citation type="journal article" date="2024" name="Science">
        <title>Giant polyketide synthase enzymes in the biosynthesis of giant marine polyether toxins.</title>
        <authorList>
            <person name="Fallon T.R."/>
            <person name="Shende V.V."/>
            <person name="Wierzbicki I.H."/>
            <person name="Pendleton A.L."/>
            <person name="Watervoot N.F."/>
            <person name="Auber R.P."/>
            <person name="Gonzalez D.J."/>
            <person name="Wisecaver J.H."/>
            <person name="Moore B.S."/>
        </authorList>
    </citation>
    <scope>NUCLEOTIDE SEQUENCE [LARGE SCALE GENOMIC DNA]</scope>
    <source>
        <strain evidence="4 5">12B1</strain>
    </source>
</reference>
<protein>
    <recommendedName>
        <fullName evidence="3">EF-hand domain-containing protein</fullName>
    </recommendedName>
</protein>
<dbReference type="GO" id="GO:0005509">
    <property type="term" value="F:calcium ion binding"/>
    <property type="evidence" value="ECO:0007669"/>
    <property type="project" value="InterPro"/>
</dbReference>
<organism evidence="4 5">
    <name type="scientific">Prymnesium parvum</name>
    <name type="common">Toxic golden alga</name>
    <dbReference type="NCBI Taxonomy" id="97485"/>
    <lineage>
        <taxon>Eukaryota</taxon>
        <taxon>Haptista</taxon>
        <taxon>Haptophyta</taxon>
        <taxon>Prymnesiophyceae</taxon>
        <taxon>Prymnesiales</taxon>
        <taxon>Prymnesiaceae</taxon>
        <taxon>Prymnesium</taxon>
    </lineage>
</organism>
<feature type="compositionally biased region" description="Acidic residues" evidence="2">
    <location>
        <begin position="1"/>
        <end position="12"/>
    </location>
</feature>
<comment type="caution">
    <text evidence="4">The sequence shown here is derived from an EMBL/GenBank/DDBJ whole genome shotgun (WGS) entry which is preliminary data.</text>
</comment>
<name>A0AB34JKY0_PRYPA</name>
<dbReference type="Gene3D" id="1.10.238.10">
    <property type="entry name" value="EF-hand"/>
    <property type="match status" value="1"/>
</dbReference>
<dbReference type="Pfam" id="PF13499">
    <property type="entry name" value="EF-hand_7"/>
    <property type="match status" value="1"/>
</dbReference>
<dbReference type="AlphaFoldDB" id="A0AB34JKY0"/>
<evidence type="ECO:0000313" key="5">
    <source>
        <dbReference type="Proteomes" id="UP001515480"/>
    </source>
</evidence>
<keyword evidence="1" id="KW-0106">Calcium</keyword>
<feature type="domain" description="EF-hand" evidence="3">
    <location>
        <begin position="73"/>
        <end position="108"/>
    </location>
</feature>
<dbReference type="EMBL" id="JBGBPQ010000007">
    <property type="protein sequence ID" value="KAL1522200.1"/>
    <property type="molecule type" value="Genomic_DNA"/>
</dbReference>
<gene>
    <name evidence="4" type="ORF">AB1Y20_021838</name>
</gene>
<feature type="compositionally biased region" description="Basic and acidic residues" evidence="2">
    <location>
        <begin position="38"/>
        <end position="51"/>
    </location>
</feature>
<dbReference type="InterPro" id="IPR002048">
    <property type="entry name" value="EF_hand_dom"/>
</dbReference>
<accession>A0AB34JKY0</accession>
<dbReference type="Proteomes" id="UP001515480">
    <property type="component" value="Unassembled WGS sequence"/>
</dbReference>
<dbReference type="InterPro" id="IPR011992">
    <property type="entry name" value="EF-hand-dom_pair"/>
</dbReference>